<feature type="transmembrane region" description="Helical" evidence="6">
    <location>
        <begin position="25"/>
        <end position="46"/>
    </location>
</feature>
<keyword evidence="4 6" id="KW-1133">Transmembrane helix</keyword>
<feature type="transmembrane region" description="Helical" evidence="6">
    <location>
        <begin position="402"/>
        <end position="424"/>
    </location>
</feature>
<organism evidence="8 9">
    <name type="scientific">Goekera deserti</name>
    <dbReference type="NCBI Taxonomy" id="2497753"/>
    <lineage>
        <taxon>Bacteria</taxon>
        <taxon>Bacillati</taxon>
        <taxon>Actinomycetota</taxon>
        <taxon>Actinomycetes</taxon>
        <taxon>Geodermatophilales</taxon>
        <taxon>Geodermatophilaceae</taxon>
        <taxon>Goekera</taxon>
    </lineage>
</organism>
<evidence type="ECO:0000256" key="5">
    <source>
        <dbReference type="ARBA" id="ARBA00023136"/>
    </source>
</evidence>
<dbReference type="RefSeq" id="WP_152728454.1">
    <property type="nucleotide sequence ID" value="NZ_JAABOZ010000002.1"/>
</dbReference>
<proteinExistence type="predicted"/>
<feature type="transmembrane region" description="Helical" evidence="6">
    <location>
        <begin position="256"/>
        <end position="276"/>
    </location>
</feature>
<evidence type="ECO:0000256" key="4">
    <source>
        <dbReference type="ARBA" id="ARBA00022989"/>
    </source>
</evidence>
<feature type="transmembrane region" description="Helical" evidence="6">
    <location>
        <begin position="297"/>
        <end position="319"/>
    </location>
</feature>
<feature type="transmembrane region" description="Helical" evidence="6">
    <location>
        <begin position="96"/>
        <end position="114"/>
    </location>
</feature>
<feature type="transmembrane region" description="Helical" evidence="6">
    <location>
        <begin position="126"/>
        <end position="143"/>
    </location>
</feature>
<dbReference type="GO" id="GO:0005886">
    <property type="term" value="C:plasma membrane"/>
    <property type="evidence" value="ECO:0007669"/>
    <property type="project" value="UniProtKB-SubCell"/>
</dbReference>
<dbReference type="InterPro" id="IPR036259">
    <property type="entry name" value="MFS_trans_sf"/>
</dbReference>
<comment type="subcellular location">
    <subcellularLocation>
        <location evidence="1">Cell inner membrane</location>
        <topology evidence="1">Multi-pass membrane protein</topology>
    </subcellularLocation>
</comment>
<sequence length="594" mass="59351">MSRSPHPRPADLAAAAGTAPRAPGLGAVVLAAVAVLVSAADTYVVVLAFPDILSGVGIDVDELQRATPIVGCFLLGYTATLPLLGRLADLRGRVPVLVGCLVLFALGSLVTATASDLAPVVLGRGLQGIGAGGMVPATLALVADRWPPERRAVPLGVVGAVQEAGAVLGPLAGAAVLAVSDWRAVFWLNLVLAAVLAVGLRVTGERAGRRTDWAGLLLGGLAAGALALQLAAPAALVDDVDLGVAYLPLLDGVPASTPLVLVVLGAAVLLVVRSLTVPESTRAALPLRGLPRLAGEVDVLGSVLLVVALGSLVWAFAAADGETQVVAHGAVLLPLAAVATLAFAWHERRAADPIVPLHALTPRAAWGALLVNLFVGVALVAALVDIPLFARNTTEPGDQLGAALVLMELLVAVPVGAVAGGWLCRTVPPRLVAAGGMLLATVAFVVMTGWGERSLDGAGSTVTLLAAGLGFGLAIAPVTSVLLAVTPASVHGSVSALAVVARTIGMLVGLSLLTAIALRRFTAEVTAIGSPFELCPDSPTDCAVYDQATSAAVLTQLHTVFAGAAVAAALAAVAALVLLRAPAAAPQPVAVPAR</sequence>
<name>A0A7K3WB33_9ACTN</name>
<evidence type="ECO:0000256" key="6">
    <source>
        <dbReference type="SAM" id="Phobius"/>
    </source>
</evidence>
<dbReference type="InterPro" id="IPR020846">
    <property type="entry name" value="MFS_dom"/>
</dbReference>
<dbReference type="EMBL" id="JAAGWK010000009">
    <property type="protein sequence ID" value="NEL53671.1"/>
    <property type="molecule type" value="Genomic_DNA"/>
</dbReference>
<feature type="transmembrane region" description="Helical" evidence="6">
    <location>
        <begin position="325"/>
        <end position="345"/>
    </location>
</feature>
<keyword evidence="5 6" id="KW-0472">Membrane</keyword>
<dbReference type="PANTHER" id="PTHR23501:SF191">
    <property type="entry name" value="VACUOLAR BASIC AMINO ACID TRANSPORTER 4"/>
    <property type="match status" value="1"/>
</dbReference>
<feature type="transmembrane region" description="Helical" evidence="6">
    <location>
        <begin position="431"/>
        <end position="450"/>
    </location>
</feature>
<evidence type="ECO:0000313" key="9">
    <source>
        <dbReference type="Proteomes" id="UP000470470"/>
    </source>
</evidence>
<evidence type="ECO:0000256" key="1">
    <source>
        <dbReference type="ARBA" id="ARBA00004429"/>
    </source>
</evidence>
<dbReference type="AlphaFoldDB" id="A0A7K3WB33"/>
<evidence type="ECO:0000313" key="8">
    <source>
        <dbReference type="EMBL" id="NEL53671.1"/>
    </source>
</evidence>
<keyword evidence="2" id="KW-0813">Transport</keyword>
<feature type="transmembrane region" description="Helical" evidence="6">
    <location>
        <begin position="366"/>
        <end position="390"/>
    </location>
</feature>
<feature type="transmembrane region" description="Helical" evidence="6">
    <location>
        <begin position="497"/>
        <end position="518"/>
    </location>
</feature>
<feature type="transmembrane region" description="Helical" evidence="6">
    <location>
        <begin position="155"/>
        <end position="178"/>
    </location>
</feature>
<protein>
    <submittedName>
        <fullName evidence="8">MFS transporter</fullName>
    </submittedName>
</protein>
<feature type="transmembrane region" description="Helical" evidence="6">
    <location>
        <begin position="214"/>
        <end position="236"/>
    </location>
</feature>
<accession>A0A7K3WB33</accession>
<gene>
    <name evidence="8" type="ORF">G1H19_06590</name>
</gene>
<keyword evidence="9" id="KW-1185">Reference proteome</keyword>
<dbReference type="GO" id="GO:0022857">
    <property type="term" value="F:transmembrane transporter activity"/>
    <property type="evidence" value="ECO:0007669"/>
    <property type="project" value="InterPro"/>
</dbReference>
<reference evidence="8 9" key="1">
    <citation type="submission" date="2020-02" db="EMBL/GenBank/DDBJ databases">
        <title>The whole genome sequence of CPCC 205119.</title>
        <authorList>
            <person name="Jiang Z."/>
        </authorList>
    </citation>
    <scope>NUCLEOTIDE SEQUENCE [LARGE SCALE GENOMIC DNA]</scope>
    <source>
        <strain evidence="8 9">CPCC 205119</strain>
    </source>
</reference>
<evidence type="ECO:0000259" key="7">
    <source>
        <dbReference type="PROSITE" id="PS50850"/>
    </source>
</evidence>
<evidence type="ECO:0000256" key="3">
    <source>
        <dbReference type="ARBA" id="ARBA00022692"/>
    </source>
</evidence>
<keyword evidence="3 6" id="KW-0812">Transmembrane</keyword>
<dbReference type="SUPFAM" id="SSF103473">
    <property type="entry name" value="MFS general substrate transporter"/>
    <property type="match status" value="1"/>
</dbReference>
<feature type="domain" description="Major facilitator superfamily (MFS) profile" evidence="7">
    <location>
        <begin position="27"/>
        <end position="583"/>
    </location>
</feature>
<dbReference type="Proteomes" id="UP000470470">
    <property type="component" value="Unassembled WGS sequence"/>
</dbReference>
<feature type="transmembrane region" description="Helical" evidence="6">
    <location>
        <begin position="560"/>
        <end position="579"/>
    </location>
</feature>
<comment type="caution">
    <text evidence="8">The sequence shown here is derived from an EMBL/GenBank/DDBJ whole genome shotgun (WGS) entry which is preliminary data.</text>
</comment>
<feature type="transmembrane region" description="Helical" evidence="6">
    <location>
        <begin position="184"/>
        <end position="202"/>
    </location>
</feature>
<dbReference type="PANTHER" id="PTHR23501">
    <property type="entry name" value="MAJOR FACILITATOR SUPERFAMILY"/>
    <property type="match status" value="1"/>
</dbReference>
<feature type="transmembrane region" description="Helical" evidence="6">
    <location>
        <begin position="462"/>
        <end position="485"/>
    </location>
</feature>
<evidence type="ECO:0000256" key="2">
    <source>
        <dbReference type="ARBA" id="ARBA00022448"/>
    </source>
</evidence>
<dbReference type="Gene3D" id="1.20.1720.10">
    <property type="entry name" value="Multidrug resistance protein D"/>
    <property type="match status" value="1"/>
</dbReference>
<dbReference type="Pfam" id="PF07690">
    <property type="entry name" value="MFS_1"/>
    <property type="match status" value="1"/>
</dbReference>
<feature type="transmembrane region" description="Helical" evidence="6">
    <location>
        <begin position="66"/>
        <end position="84"/>
    </location>
</feature>
<dbReference type="PROSITE" id="PS50850">
    <property type="entry name" value="MFS"/>
    <property type="match status" value="1"/>
</dbReference>
<dbReference type="InterPro" id="IPR011701">
    <property type="entry name" value="MFS"/>
</dbReference>